<dbReference type="Pfam" id="PF02699">
    <property type="entry name" value="YajC"/>
    <property type="match status" value="1"/>
</dbReference>
<evidence type="ECO:0000256" key="2">
    <source>
        <dbReference type="ARBA" id="ARBA00006742"/>
    </source>
</evidence>
<keyword evidence="4" id="KW-1003">Cell membrane</keyword>
<dbReference type="PANTHER" id="PTHR33909:SF1">
    <property type="entry name" value="SEC TRANSLOCON ACCESSORY COMPLEX SUBUNIT YAJC"/>
    <property type="match status" value="1"/>
</dbReference>
<name>W7DAW0_9LIST</name>
<evidence type="ECO:0000256" key="3">
    <source>
        <dbReference type="ARBA" id="ARBA00022448"/>
    </source>
</evidence>
<dbReference type="RefSeq" id="WP_077912879.1">
    <property type="nucleotide sequence ID" value="NZ_AODL01000004.1"/>
</dbReference>
<proteinExistence type="inferred from homology"/>
<dbReference type="OrthoDB" id="9800132at2"/>
<dbReference type="GO" id="GO:0015031">
    <property type="term" value="P:protein transport"/>
    <property type="evidence" value="ECO:0007669"/>
    <property type="project" value="UniProtKB-KW"/>
</dbReference>
<keyword evidence="7" id="KW-1133">Transmembrane helix</keyword>
<evidence type="ECO:0000256" key="4">
    <source>
        <dbReference type="ARBA" id="ARBA00022475"/>
    </source>
</evidence>
<dbReference type="PRINTS" id="PR01853">
    <property type="entry name" value="YAJCTRNLCASE"/>
</dbReference>
<dbReference type="PATRIC" id="fig|1265816.5.peg.436"/>
<evidence type="ECO:0000256" key="8">
    <source>
        <dbReference type="ARBA" id="ARBA00023010"/>
    </source>
</evidence>
<comment type="subcellular location">
    <subcellularLocation>
        <location evidence="1">Cell membrane</location>
        <topology evidence="1">Single-pass membrane protein</topology>
    </subcellularLocation>
</comment>
<gene>
    <name evidence="11" type="ORF">PRIP_02198</name>
</gene>
<dbReference type="PANTHER" id="PTHR33909">
    <property type="entry name" value="SEC TRANSLOCON ACCESSORY COMPLEX SUBUNIT YAJC"/>
    <property type="match status" value="1"/>
</dbReference>
<keyword evidence="3" id="KW-0813">Transport</keyword>
<keyword evidence="5" id="KW-0812">Transmembrane</keyword>
<dbReference type="Proteomes" id="UP000019248">
    <property type="component" value="Unassembled WGS sequence"/>
</dbReference>
<evidence type="ECO:0000256" key="7">
    <source>
        <dbReference type="ARBA" id="ARBA00022989"/>
    </source>
</evidence>
<accession>W7DAW0</accession>
<evidence type="ECO:0000256" key="6">
    <source>
        <dbReference type="ARBA" id="ARBA00022927"/>
    </source>
</evidence>
<evidence type="ECO:0000256" key="1">
    <source>
        <dbReference type="ARBA" id="ARBA00004162"/>
    </source>
</evidence>
<evidence type="ECO:0000256" key="10">
    <source>
        <dbReference type="SAM" id="MobiDB-lite"/>
    </source>
</evidence>
<dbReference type="NCBIfam" id="TIGR00739">
    <property type="entry name" value="yajC"/>
    <property type="match status" value="1"/>
</dbReference>
<feature type="compositionally biased region" description="Acidic residues" evidence="10">
    <location>
        <begin position="91"/>
        <end position="102"/>
    </location>
</feature>
<dbReference type="AlphaFoldDB" id="W7DAW0"/>
<reference evidence="11 12" key="1">
    <citation type="journal article" date="2014" name="Int. J. Syst. Evol. Microbiol.">
        <title>Listeria floridensis sp. nov., Listeria aquatica sp. nov., Listeria cornellensis sp. nov., Listeria riparia sp. nov. and Listeria grandensis sp. nov., from agricultural and natural environments.</title>
        <authorList>
            <person name="den Bakker H.C."/>
            <person name="Warchocki S."/>
            <person name="Wright E.M."/>
            <person name="Allred A.F."/>
            <person name="Ahlstrom C."/>
            <person name="Manuel C.S."/>
            <person name="Stasiewicz M.J."/>
            <person name="Burrell A."/>
            <person name="Roof S."/>
            <person name="Strawn L."/>
            <person name="Fortes E.D."/>
            <person name="Nightingale K.K."/>
            <person name="Kephart D."/>
            <person name="Wiedmann M."/>
        </authorList>
    </citation>
    <scope>NUCLEOTIDE SEQUENCE [LARGE SCALE GENOMIC DNA]</scope>
    <source>
        <strain evidence="11 12">FSL S10-1204</strain>
    </source>
</reference>
<comment type="caution">
    <text evidence="11">The sequence shown here is derived from an EMBL/GenBank/DDBJ whole genome shotgun (WGS) entry which is preliminary data.</text>
</comment>
<dbReference type="GO" id="GO:0005886">
    <property type="term" value="C:plasma membrane"/>
    <property type="evidence" value="ECO:0007669"/>
    <property type="project" value="UniProtKB-SubCell"/>
</dbReference>
<comment type="similarity">
    <text evidence="2">Belongs to the YajC family.</text>
</comment>
<protein>
    <submittedName>
        <fullName evidence="11">Preprotein translocase subunit YajC</fullName>
    </submittedName>
</protein>
<organism evidence="11 12">
    <name type="scientific">Listeria riparia FSL S10-1204</name>
    <dbReference type="NCBI Taxonomy" id="1265816"/>
    <lineage>
        <taxon>Bacteria</taxon>
        <taxon>Bacillati</taxon>
        <taxon>Bacillota</taxon>
        <taxon>Bacilli</taxon>
        <taxon>Bacillales</taxon>
        <taxon>Listeriaceae</taxon>
        <taxon>Listeria</taxon>
    </lineage>
</organism>
<evidence type="ECO:0000313" key="12">
    <source>
        <dbReference type="Proteomes" id="UP000019248"/>
    </source>
</evidence>
<evidence type="ECO:0000256" key="5">
    <source>
        <dbReference type="ARBA" id="ARBA00022692"/>
    </source>
</evidence>
<keyword evidence="8" id="KW-0811">Translocation</keyword>
<evidence type="ECO:0000256" key="9">
    <source>
        <dbReference type="ARBA" id="ARBA00023136"/>
    </source>
</evidence>
<dbReference type="InterPro" id="IPR003849">
    <property type="entry name" value="Preprotein_translocase_YajC"/>
</dbReference>
<keyword evidence="9" id="KW-0472">Membrane</keyword>
<dbReference type="SMART" id="SM01323">
    <property type="entry name" value="YajC"/>
    <property type="match status" value="1"/>
</dbReference>
<keyword evidence="6" id="KW-0653">Protein transport</keyword>
<keyword evidence="12" id="KW-1185">Reference proteome</keyword>
<dbReference type="EMBL" id="AODL01000004">
    <property type="protein sequence ID" value="EUJ46215.1"/>
    <property type="molecule type" value="Genomic_DNA"/>
</dbReference>
<evidence type="ECO:0000313" key="11">
    <source>
        <dbReference type="EMBL" id="EUJ46215.1"/>
    </source>
</evidence>
<sequence>MAMLIPLLLMIVIVLLLAYSSTTKKRQKEVNAMQSGLSKGDKIITIGGLHGTVVAIEDGNVVLDCAGSELTFDRNAVRTVLAKSDAVEEEVVEAEVEEEPTTEVETKENSK</sequence>
<feature type="region of interest" description="Disordered" evidence="10">
    <location>
        <begin position="91"/>
        <end position="111"/>
    </location>
</feature>